<feature type="domain" description="Histidine kinase/HSP90-like ATPase" evidence="2">
    <location>
        <begin position="21"/>
        <end position="142"/>
    </location>
</feature>
<keyword evidence="3" id="KW-0547">Nucleotide-binding</keyword>
<dbReference type="Proteomes" id="UP000251891">
    <property type="component" value="Unassembled WGS sequence"/>
</dbReference>
<evidence type="ECO:0000256" key="1">
    <source>
        <dbReference type="ARBA" id="ARBA00022527"/>
    </source>
</evidence>
<evidence type="ECO:0000313" key="3">
    <source>
        <dbReference type="EMBL" id="RAY15982.1"/>
    </source>
</evidence>
<comment type="caution">
    <text evidence="3">The sequence shown here is derived from an EMBL/GenBank/DDBJ whole genome shotgun (WGS) entry which is preliminary data.</text>
</comment>
<dbReference type="GO" id="GO:0005524">
    <property type="term" value="F:ATP binding"/>
    <property type="evidence" value="ECO:0007669"/>
    <property type="project" value="UniProtKB-KW"/>
</dbReference>
<name>A0A365HAE1_9ACTN</name>
<dbReference type="CDD" id="cd16936">
    <property type="entry name" value="HATPase_RsbW-like"/>
    <property type="match status" value="1"/>
</dbReference>
<dbReference type="Pfam" id="PF13581">
    <property type="entry name" value="HATPase_c_2"/>
    <property type="match status" value="1"/>
</dbReference>
<keyword evidence="3" id="KW-0067">ATP-binding</keyword>
<dbReference type="InterPro" id="IPR003594">
    <property type="entry name" value="HATPase_dom"/>
</dbReference>
<reference evidence="3 4" key="1">
    <citation type="submission" date="2018-06" db="EMBL/GenBank/DDBJ databases">
        <title>Actinomadura craniellae sp. nov. isolated from marine sponge Craniella sp.</title>
        <authorList>
            <person name="Li L."/>
            <person name="Xu Q.H."/>
            <person name="Lin H.W."/>
            <person name="Lu Y.H."/>
        </authorList>
    </citation>
    <scope>NUCLEOTIDE SEQUENCE [LARGE SCALE GENOMIC DNA]</scope>
    <source>
        <strain evidence="3 4">LHW63021</strain>
    </source>
</reference>
<keyword evidence="4" id="KW-1185">Reference proteome</keyword>
<dbReference type="InterPro" id="IPR050267">
    <property type="entry name" value="Anti-sigma-factor_SerPK"/>
</dbReference>
<dbReference type="Gene3D" id="3.30.565.10">
    <property type="entry name" value="Histidine kinase-like ATPase, C-terminal domain"/>
    <property type="match status" value="1"/>
</dbReference>
<dbReference type="SUPFAM" id="SSF55874">
    <property type="entry name" value="ATPase domain of HSP90 chaperone/DNA topoisomerase II/histidine kinase"/>
    <property type="match status" value="1"/>
</dbReference>
<evidence type="ECO:0000259" key="2">
    <source>
        <dbReference type="Pfam" id="PF13581"/>
    </source>
</evidence>
<dbReference type="PANTHER" id="PTHR35526:SF3">
    <property type="entry name" value="ANTI-SIGMA-F FACTOR RSBW"/>
    <property type="match status" value="1"/>
</dbReference>
<keyword evidence="1" id="KW-0723">Serine/threonine-protein kinase</keyword>
<dbReference type="PANTHER" id="PTHR35526">
    <property type="entry name" value="ANTI-SIGMA-F FACTOR RSBW-RELATED"/>
    <property type="match status" value="1"/>
</dbReference>
<sequence length="146" mass="15700">MRGREFPVGDMCWRRAFAGRPAEARRARDFVGFLMAGFARADDMVLAAGELVANVLQHTRSGLPGGLFVVEVRRWRGGAALTVIDQGGDGEPRSRPPCDGFDGSVDELCALAESGRGLLTISATASWWDWCGGPAGRTVTAVFDER</sequence>
<dbReference type="AlphaFoldDB" id="A0A365HAE1"/>
<protein>
    <submittedName>
        <fullName evidence="3">ATP-binding protein</fullName>
    </submittedName>
</protein>
<organism evidence="3 4">
    <name type="scientific">Actinomadura craniellae</name>
    <dbReference type="NCBI Taxonomy" id="2231787"/>
    <lineage>
        <taxon>Bacteria</taxon>
        <taxon>Bacillati</taxon>
        <taxon>Actinomycetota</taxon>
        <taxon>Actinomycetes</taxon>
        <taxon>Streptosporangiales</taxon>
        <taxon>Thermomonosporaceae</taxon>
        <taxon>Actinomadura</taxon>
    </lineage>
</organism>
<keyword evidence="1" id="KW-0418">Kinase</keyword>
<gene>
    <name evidence="3" type="ORF">DPM19_07000</name>
</gene>
<dbReference type="EMBL" id="QLYX01000003">
    <property type="protein sequence ID" value="RAY15982.1"/>
    <property type="molecule type" value="Genomic_DNA"/>
</dbReference>
<dbReference type="InterPro" id="IPR036890">
    <property type="entry name" value="HATPase_C_sf"/>
</dbReference>
<dbReference type="GO" id="GO:0004674">
    <property type="term" value="F:protein serine/threonine kinase activity"/>
    <property type="evidence" value="ECO:0007669"/>
    <property type="project" value="UniProtKB-KW"/>
</dbReference>
<accession>A0A365HAE1</accession>
<proteinExistence type="predicted"/>
<dbReference type="OrthoDB" id="3478281at2"/>
<keyword evidence="1" id="KW-0808">Transferase</keyword>
<evidence type="ECO:0000313" key="4">
    <source>
        <dbReference type="Proteomes" id="UP000251891"/>
    </source>
</evidence>